<organism evidence="2 3">
    <name type="scientific">Glarea lozoyensis (strain ATCC 20868 / MF5171)</name>
    <dbReference type="NCBI Taxonomy" id="1116229"/>
    <lineage>
        <taxon>Eukaryota</taxon>
        <taxon>Fungi</taxon>
        <taxon>Dikarya</taxon>
        <taxon>Ascomycota</taxon>
        <taxon>Pezizomycotina</taxon>
        <taxon>Leotiomycetes</taxon>
        <taxon>Helotiales</taxon>
        <taxon>Helotiaceae</taxon>
        <taxon>Glarea</taxon>
    </lineage>
</organism>
<accession>S3DIH6</accession>
<dbReference type="AlphaFoldDB" id="S3DIH6"/>
<evidence type="ECO:0000313" key="3">
    <source>
        <dbReference type="Proteomes" id="UP000016922"/>
    </source>
</evidence>
<dbReference type="RefSeq" id="XP_008076279.1">
    <property type="nucleotide sequence ID" value="XM_008078088.1"/>
</dbReference>
<reference evidence="2 3" key="1">
    <citation type="journal article" date="2013" name="BMC Genomics">
        <title>Genomics-driven discovery of the pneumocandin biosynthetic gene cluster in the fungus Glarea lozoyensis.</title>
        <authorList>
            <person name="Chen L."/>
            <person name="Yue Q."/>
            <person name="Zhang X."/>
            <person name="Xiang M."/>
            <person name="Wang C."/>
            <person name="Li S."/>
            <person name="Che Y."/>
            <person name="Ortiz-Lopez F.J."/>
            <person name="Bills G.F."/>
            <person name="Liu X."/>
            <person name="An Z."/>
        </authorList>
    </citation>
    <scope>NUCLEOTIDE SEQUENCE [LARGE SCALE GENOMIC DNA]</scope>
    <source>
        <strain evidence="3">ATCC 20868 / MF5171</strain>
    </source>
</reference>
<proteinExistence type="predicted"/>
<evidence type="ECO:0000256" key="1">
    <source>
        <dbReference type="SAM" id="MobiDB-lite"/>
    </source>
</evidence>
<keyword evidence="3" id="KW-1185">Reference proteome</keyword>
<gene>
    <name evidence="2" type="ORF">GLAREA_09127</name>
</gene>
<sequence>MAAGGGIRVNWPSRQGGCADASLAQNLEKSSCVRQHSLRTVGTIIQGNPGNSMRHQRVCPPT</sequence>
<dbReference type="HOGENOM" id="CLU_2904367_0_0_1"/>
<feature type="compositionally biased region" description="Polar residues" evidence="1">
    <location>
        <begin position="43"/>
        <end position="53"/>
    </location>
</feature>
<dbReference type="EMBL" id="KE145352">
    <property type="protein sequence ID" value="EPE36964.1"/>
    <property type="molecule type" value="Genomic_DNA"/>
</dbReference>
<name>S3DIH6_GLAL2</name>
<evidence type="ECO:0000313" key="2">
    <source>
        <dbReference type="EMBL" id="EPE36964.1"/>
    </source>
</evidence>
<dbReference type="Proteomes" id="UP000016922">
    <property type="component" value="Unassembled WGS sequence"/>
</dbReference>
<dbReference type="KEGG" id="glz:GLAREA_09127"/>
<feature type="region of interest" description="Disordered" evidence="1">
    <location>
        <begin position="43"/>
        <end position="62"/>
    </location>
</feature>
<protein>
    <submittedName>
        <fullName evidence="2">Uncharacterized protein</fullName>
    </submittedName>
</protein>
<dbReference type="GeneID" id="19468175"/>